<feature type="domain" description="ABC transporter" evidence="6">
    <location>
        <begin position="32"/>
        <end position="267"/>
    </location>
</feature>
<organism evidence="7 8">
    <name type="scientific">Phytohabitans suffuscus</name>
    <dbReference type="NCBI Taxonomy" id="624315"/>
    <lineage>
        <taxon>Bacteria</taxon>
        <taxon>Bacillati</taxon>
        <taxon>Actinomycetota</taxon>
        <taxon>Actinomycetes</taxon>
        <taxon>Micromonosporales</taxon>
        <taxon>Micromonosporaceae</taxon>
    </lineage>
</organism>
<dbReference type="EMBL" id="AP022871">
    <property type="protein sequence ID" value="BCB90040.1"/>
    <property type="molecule type" value="Genomic_DNA"/>
</dbReference>
<dbReference type="PANTHER" id="PTHR42781:SF4">
    <property type="entry name" value="SPERMIDINE_PUTRESCINE IMPORT ATP-BINDING PROTEIN POTA"/>
    <property type="match status" value="1"/>
</dbReference>
<feature type="region of interest" description="Disordered" evidence="5">
    <location>
        <begin position="1"/>
        <end position="25"/>
    </location>
</feature>
<dbReference type="GO" id="GO:0016887">
    <property type="term" value="F:ATP hydrolysis activity"/>
    <property type="evidence" value="ECO:0007669"/>
    <property type="project" value="InterPro"/>
</dbReference>
<evidence type="ECO:0000259" key="6">
    <source>
        <dbReference type="PROSITE" id="PS50893"/>
    </source>
</evidence>
<dbReference type="InterPro" id="IPR050093">
    <property type="entry name" value="ABC_SmlMolc_Importer"/>
</dbReference>
<evidence type="ECO:0000256" key="2">
    <source>
        <dbReference type="ARBA" id="ARBA00022741"/>
    </source>
</evidence>
<dbReference type="GO" id="GO:0043190">
    <property type="term" value="C:ATP-binding cassette (ABC) transporter complex"/>
    <property type="evidence" value="ECO:0007669"/>
    <property type="project" value="InterPro"/>
</dbReference>
<evidence type="ECO:0000256" key="5">
    <source>
        <dbReference type="SAM" id="MobiDB-lite"/>
    </source>
</evidence>
<dbReference type="GO" id="GO:0015418">
    <property type="term" value="F:ABC-type quaternary ammonium compound transporting activity"/>
    <property type="evidence" value="ECO:0007669"/>
    <property type="project" value="UniProtKB-EC"/>
</dbReference>
<dbReference type="InterPro" id="IPR003593">
    <property type="entry name" value="AAA+_ATPase"/>
</dbReference>
<dbReference type="Gene3D" id="2.40.50.100">
    <property type="match status" value="1"/>
</dbReference>
<evidence type="ECO:0000313" key="7">
    <source>
        <dbReference type="EMBL" id="BCB90040.1"/>
    </source>
</evidence>
<dbReference type="SUPFAM" id="SSF50331">
    <property type="entry name" value="MOP-like"/>
    <property type="match status" value="1"/>
</dbReference>
<keyword evidence="2" id="KW-0547">Nucleotide-binding</keyword>
<dbReference type="Proteomes" id="UP000503011">
    <property type="component" value="Chromosome"/>
</dbReference>
<sequence length="389" mass="41915">MTTTESNQTQGRRSGRRDRAAAAPVAGSAGAVEVTNARKVFNGFEAVSDISFTVPAGSFTTLLGASGSGKTTMLRLLAGLERLDGGTIRMDSTVVASARPATHVAPEARRVGFVFQTFALWPQMTVFDQVAYPLKVRRQRERLRERVRDALALVGLAELADRYPSELSGGQQQRVSIARAIVYEPKVLLLDEPLSSLDAELREYMCYELQRLHRRLGLTMVYVTHAQSEALTLSDQVIVMARGKILETGTPRQVYERPKCLETAGFVGGSSVLRGVVAERSGQDGVRVRLDCGGQLWVSPRGVTGDAAVGAAVALAVKPEDLAVAPDGADRNCLEATVEAVAYVGSHCDLSLELGGERFRARTSKSTDANVGDGIRVRVDQEAIRLFPA</sequence>
<keyword evidence="8" id="KW-1185">Reference proteome</keyword>
<evidence type="ECO:0000256" key="1">
    <source>
        <dbReference type="ARBA" id="ARBA00022448"/>
    </source>
</evidence>
<evidence type="ECO:0000256" key="3">
    <source>
        <dbReference type="ARBA" id="ARBA00022840"/>
    </source>
</evidence>
<dbReference type="PROSITE" id="PS00211">
    <property type="entry name" value="ABC_TRANSPORTER_1"/>
    <property type="match status" value="1"/>
</dbReference>
<dbReference type="InterPro" id="IPR013611">
    <property type="entry name" value="Transp-assoc_OB_typ2"/>
</dbReference>
<protein>
    <recommendedName>
        <fullName evidence="4">ABC-type quaternary amine transporter</fullName>
        <ecNumber evidence="4">7.6.2.9</ecNumber>
    </recommendedName>
</protein>
<dbReference type="SUPFAM" id="SSF52540">
    <property type="entry name" value="P-loop containing nucleoside triphosphate hydrolases"/>
    <property type="match status" value="1"/>
</dbReference>
<gene>
    <name evidence="7" type="ORF">Psuf_073530</name>
</gene>
<dbReference type="AlphaFoldDB" id="A0A6F8YV57"/>
<dbReference type="InterPro" id="IPR027417">
    <property type="entry name" value="P-loop_NTPase"/>
</dbReference>
<accession>A0A6F8YV57</accession>
<evidence type="ECO:0000313" key="8">
    <source>
        <dbReference type="Proteomes" id="UP000503011"/>
    </source>
</evidence>
<reference evidence="7 8" key="1">
    <citation type="submission" date="2020-03" db="EMBL/GenBank/DDBJ databases">
        <title>Whole genome shotgun sequence of Phytohabitans suffuscus NBRC 105367.</title>
        <authorList>
            <person name="Komaki H."/>
            <person name="Tamura T."/>
        </authorList>
    </citation>
    <scope>NUCLEOTIDE SEQUENCE [LARGE SCALE GENOMIC DNA]</scope>
    <source>
        <strain evidence="7 8">NBRC 105367</strain>
    </source>
</reference>
<dbReference type="PANTHER" id="PTHR42781">
    <property type="entry name" value="SPERMIDINE/PUTRESCINE IMPORT ATP-BINDING PROTEIN POTA"/>
    <property type="match status" value="1"/>
</dbReference>
<dbReference type="GO" id="GO:0005524">
    <property type="term" value="F:ATP binding"/>
    <property type="evidence" value="ECO:0007669"/>
    <property type="project" value="UniProtKB-KW"/>
</dbReference>
<dbReference type="KEGG" id="psuu:Psuf_073530"/>
<dbReference type="InterPro" id="IPR008995">
    <property type="entry name" value="Mo/tungstate-bd_C_term_dom"/>
</dbReference>
<dbReference type="SMART" id="SM00382">
    <property type="entry name" value="AAA"/>
    <property type="match status" value="1"/>
</dbReference>
<dbReference type="InterPro" id="IPR017871">
    <property type="entry name" value="ABC_transporter-like_CS"/>
</dbReference>
<feature type="compositionally biased region" description="Polar residues" evidence="5">
    <location>
        <begin position="1"/>
        <end position="10"/>
    </location>
</feature>
<dbReference type="InterPro" id="IPR012340">
    <property type="entry name" value="NA-bd_OB-fold"/>
</dbReference>
<dbReference type="PROSITE" id="PS50893">
    <property type="entry name" value="ABC_TRANSPORTER_2"/>
    <property type="match status" value="1"/>
</dbReference>
<dbReference type="Gene3D" id="2.40.50.140">
    <property type="entry name" value="Nucleic acid-binding proteins"/>
    <property type="match status" value="1"/>
</dbReference>
<evidence type="ECO:0000256" key="4">
    <source>
        <dbReference type="ARBA" id="ARBA00066388"/>
    </source>
</evidence>
<dbReference type="FunFam" id="3.40.50.300:FF:000425">
    <property type="entry name" value="Probable ABC transporter, ATP-binding subunit"/>
    <property type="match status" value="1"/>
</dbReference>
<dbReference type="Pfam" id="PF08402">
    <property type="entry name" value="TOBE_2"/>
    <property type="match status" value="1"/>
</dbReference>
<dbReference type="Pfam" id="PF00005">
    <property type="entry name" value="ABC_tran"/>
    <property type="match status" value="1"/>
</dbReference>
<dbReference type="InterPro" id="IPR003439">
    <property type="entry name" value="ABC_transporter-like_ATP-bd"/>
</dbReference>
<keyword evidence="1" id="KW-0813">Transport</keyword>
<name>A0A6F8YV57_9ACTN</name>
<keyword evidence="3 7" id="KW-0067">ATP-binding</keyword>
<dbReference type="Gene3D" id="3.40.50.300">
    <property type="entry name" value="P-loop containing nucleotide triphosphate hydrolases"/>
    <property type="match status" value="1"/>
</dbReference>
<proteinExistence type="predicted"/>
<dbReference type="EC" id="7.6.2.9" evidence="4"/>
<dbReference type="RefSeq" id="WP_173162166.1">
    <property type="nucleotide sequence ID" value="NZ_AP022871.1"/>
</dbReference>
<reference evidence="7 8" key="2">
    <citation type="submission" date="2020-03" db="EMBL/GenBank/DDBJ databases">
        <authorList>
            <person name="Ichikawa N."/>
            <person name="Kimura A."/>
            <person name="Kitahashi Y."/>
            <person name="Uohara A."/>
        </authorList>
    </citation>
    <scope>NUCLEOTIDE SEQUENCE [LARGE SCALE GENOMIC DNA]</scope>
    <source>
        <strain evidence="7 8">NBRC 105367</strain>
    </source>
</reference>